<evidence type="ECO:0000256" key="4">
    <source>
        <dbReference type="ARBA" id="ARBA00022692"/>
    </source>
</evidence>
<organism evidence="8 9">
    <name type="scientific">Inquilinus limosus</name>
    <dbReference type="NCBI Taxonomy" id="171674"/>
    <lineage>
        <taxon>Bacteria</taxon>
        <taxon>Pseudomonadati</taxon>
        <taxon>Pseudomonadota</taxon>
        <taxon>Alphaproteobacteria</taxon>
        <taxon>Rhodospirillales</taxon>
        <taxon>Rhodospirillaceae</taxon>
        <taxon>Inquilinus</taxon>
    </lineage>
</organism>
<feature type="transmembrane region" description="Helical" evidence="7">
    <location>
        <begin position="59"/>
        <end position="77"/>
    </location>
</feature>
<gene>
    <name evidence="8" type="ORF">JF625_27880</name>
</gene>
<accession>A0A952FUP7</accession>
<feature type="transmembrane region" description="Helical" evidence="7">
    <location>
        <begin position="302"/>
        <end position="325"/>
    </location>
</feature>
<evidence type="ECO:0000256" key="7">
    <source>
        <dbReference type="SAM" id="Phobius"/>
    </source>
</evidence>
<keyword evidence="4 7" id="KW-0812">Transmembrane</keyword>
<feature type="transmembrane region" description="Helical" evidence="7">
    <location>
        <begin position="239"/>
        <end position="258"/>
    </location>
</feature>
<dbReference type="EMBL" id="JAEKLZ010000471">
    <property type="protein sequence ID" value="MBW8728954.1"/>
    <property type="molecule type" value="Genomic_DNA"/>
</dbReference>
<evidence type="ECO:0000313" key="9">
    <source>
        <dbReference type="Proteomes" id="UP000700706"/>
    </source>
</evidence>
<proteinExistence type="inferred from homology"/>
<evidence type="ECO:0000256" key="1">
    <source>
        <dbReference type="ARBA" id="ARBA00004651"/>
    </source>
</evidence>
<dbReference type="PANTHER" id="PTHR30106">
    <property type="entry name" value="INNER MEMBRANE PROTEIN YEIH-RELATED"/>
    <property type="match status" value="1"/>
</dbReference>
<evidence type="ECO:0000313" key="8">
    <source>
        <dbReference type="EMBL" id="MBW8728954.1"/>
    </source>
</evidence>
<comment type="similarity">
    <text evidence="2">Belongs to the UPF0324 family.</text>
</comment>
<evidence type="ECO:0000256" key="3">
    <source>
        <dbReference type="ARBA" id="ARBA00022475"/>
    </source>
</evidence>
<feature type="transmembrane region" description="Helical" evidence="7">
    <location>
        <begin position="89"/>
        <end position="111"/>
    </location>
</feature>
<keyword evidence="6 7" id="KW-0472">Membrane</keyword>
<dbReference type="InterPro" id="IPR018383">
    <property type="entry name" value="UPF0324_pro"/>
</dbReference>
<dbReference type="Proteomes" id="UP000700706">
    <property type="component" value="Unassembled WGS sequence"/>
</dbReference>
<dbReference type="GO" id="GO:0005886">
    <property type="term" value="C:plasma membrane"/>
    <property type="evidence" value="ECO:0007669"/>
    <property type="project" value="UniProtKB-SubCell"/>
</dbReference>
<feature type="transmembrane region" description="Helical" evidence="7">
    <location>
        <begin position="278"/>
        <end position="296"/>
    </location>
</feature>
<sequence length="362" mass="36556">MAIVDPLRPSLTPSTNRLATALGSIPGGRLVPGLLLCGAVTLAALGLERVEAGLFGHAWLEALVLAILVGALVRTVWSPSQRWTPGISFSAKTLLEIAVVLLGASVSVGAIVSAGPLLLVGIAAVVVIAIAASYGMGRLLGLPHRMAVLVACGNSICGNSAIAAVAPVIGADGKEVAASIAFTAVLGVLVVLGLPFLPALIHISEVQYGVLAGLTVYAVPQVLAATAPIGAIALQLGTLVKLVRVLMLGPLILVLTLVTRRRNDGAAATAGRMPWHKLVPWFIDGFLLLAVLRSFGLLPEAMLAPAATAATALTVISMAALGLSTDLGSVARAGGRVTAAVTLSLLVLGAISFGLIRLLGIV</sequence>
<evidence type="ECO:0000256" key="5">
    <source>
        <dbReference type="ARBA" id="ARBA00022989"/>
    </source>
</evidence>
<keyword evidence="3" id="KW-1003">Cell membrane</keyword>
<name>A0A952FUP7_9PROT</name>
<dbReference type="AlphaFoldDB" id="A0A952FUP7"/>
<dbReference type="PRINTS" id="PR00173">
    <property type="entry name" value="EDTRNSPORT"/>
</dbReference>
<feature type="transmembrane region" description="Helical" evidence="7">
    <location>
        <begin position="117"/>
        <end position="136"/>
    </location>
</feature>
<feature type="transmembrane region" description="Helical" evidence="7">
    <location>
        <begin position="148"/>
        <end position="170"/>
    </location>
</feature>
<comment type="subcellular location">
    <subcellularLocation>
        <location evidence="1">Cell membrane</location>
        <topology evidence="1">Multi-pass membrane protein</topology>
    </subcellularLocation>
</comment>
<evidence type="ECO:0000256" key="2">
    <source>
        <dbReference type="ARBA" id="ARBA00007977"/>
    </source>
</evidence>
<reference evidence="8" key="1">
    <citation type="submission" date="2020-06" db="EMBL/GenBank/DDBJ databases">
        <title>Stable isotope informed genome-resolved metagenomics uncovers potential trophic interactions in rhizosphere soil.</title>
        <authorList>
            <person name="Starr E.P."/>
            <person name="Shi S."/>
            <person name="Blazewicz S.J."/>
            <person name="Koch B.J."/>
            <person name="Probst A.J."/>
            <person name="Hungate B.A."/>
            <person name="Pett-Ridge J."/>
            <person name="Firestone M.K."/>
            <person name="Banfield J.F."/>
        </authorList>
    </citation>
    <scope>NUCLEOTIDE SEQUENCE</scope>
    <source>
        <strain evidence="8">YM_69_17</strain>
    </source>
</reference>
<feature type="transmembrane region" description="Helical" evidence="7">
    <location>
        <begin position="30"/>
        <end position="47"/>
    </location>
</feature>
<evidence type="ECO:0000256" key="6">
    <source>
        <dbReference type="ARBA" id="ARBA00023136"/>
    </source>
</evidence>
<comment type="caution">
    <text evidence="8">The sequence shown here is derived from an EMBL/GenBank/DDBJ whole genome shotgun (WGS) entry which is preliminary data.</text>
</comment>
<dbReference type="PANTHER" id="PTHR30106:SF2">
    <property type="entry name" value="UPF0324 INNER MEMBRANE PROTEIN YEIH"/>
    <property type="match status" value="1"/>
</dbReference>
<protein>
    <submittedName>
        <fullName evidence="8">Sulfate exporter family transporter</fullName>
    </submittedName>
</protein>
<keyword evidence="5 7" id="KW-1133">Transmembrane helix</keyword>
<feature type="transmembrane region" description="Helical" evidence="7">
    <location>
        <begin position="209"/>
        <end position="233"/>
    </location>
</feature>
<feature type="transmembrane region" description="Helical" evidence="7">
    <location>
        <begin position="337"/>
        <end position="359"/>
    </location>
</feature>
<feature type="transmembrane region" description="Helical" evidence="7">
    <location>
        <begin position="176"/>
        <end position="197"/>
    </location>
</feature>
<dbReference type="Pfam" id="PF03601">
    <property type="entry name" value="Cons_hypoth698"/>
    <property type="match status" value="1"/>
</dbReference>